<dbReference type="Gene3D" id="1.10.260.40">
    <property type="entry name" value="lambda repressor-like DNA-binding domains"/>
    <property type="match status" value="1"/>
</dbReference>
<dbReference type="CDD" id="cd00093">
    <property type="entry name" value="HTH_XRE"/>
    <property type="match status" value="1"/>
</dbReference>
<reference evidence="3" key="1">
    <citation type="submission" date="2017-11" db="EMBL/GenBank/DDBJ databases">
        <authorList>
            <person name="Duchaud E."/>
        </authorList>
    </citation>
    <scope>NUCLEOTIDE SEQUENCE [LARGE SCALE GENOMIC DNA]</scope>
    <source>
        <strain evidence="3">Tenacibaculum sp. TNO020</strain>
    </source>
</reference>
<feature type="domain" description="HTH cro/C1-type" evidence="1">
    <location>
        <begin position="8"/>
        <end position="62"/>
    </location>
</feature>
<dbReference type="Pfam" id="PF12844">
    <property type="entry name" value="HTH_19"/>
    <property type="match status" value="1"/>
</dbReference>
<dbReference type="RefSeq" id="WP_101918191.1">
    <property type="nucleotide sequence ID" value="NZ_OENF01000039.1"/>
</dbReference>
<dbReference type="SUPFAM" id="SSF47413">
    <property type="entry name" value="lambda repressor-like DNA-binding domains"/>
    <property type="match status" value="1"/>
</dbReference>
<accession>A0A2H1YJ88</accession>
<evidence type="ECO:0000313" key="3">
    <source>
        <dbReference type="Proteomes" id="UP000234211"/>
    </source>
</evidence>
<dbReference type="SMART" id="SM00530">
    <property type="entry name" value="HTH_XRE"/>
    <property type="match status" value="1"/>
</dbReference>
<proteinExistence type="predicted"/>
<keyword evidence="3" id="KW-1185">Reference proteome</keyword>
<dbReference type="GO" id="GO:0003677">
    <property type="term" value="F:DNA binding"/>
    <property type="evidence" value="ECO:0007669"/>
    <property type="project" value="InterPro"/>
</dbReference>
<protein>
    <submittedName>
        <fullName evidence="2">DNA binding protein helix-turn helix protein</fullName>
    </submittedName>
</protein>
<dbReference type="InterPro" id="IPR010982">
    <property type="entry name" value="Lambda_DNA-bd_dom_sf"/>
</dbReference>
<dbReference type="InterPro" id="IPR001387">
    <property type="entry name" value="Cro/C1-type_HTH"/>
</dbReference>
<sequence>MKSLGNILKVARDEKKMILRKVSAQVDIDQSLISKFEKNKRKPTKDQLIRLAKFYNLSEQELIINWYSDKIANDLKHTEATTKILRVAEEKINYYKSQENDK</sequence>
<evidence type="ECO:0000313" key="2">
    <source>
        <dbReference type="EMBL" id="SOS75572.1"/>
    </source>
</evidence>
<dbReference type="PROSITE" id="PS50943">
    <property type="entry name" value="HTH_CROC1"/>
    <property type="match status" value="1"/>
</dbReference>
<name>A0A2H1YJ88_9FLAO</name>
<gene>
    <name evidence="2" type="ORF">TNO020_440359</name>
</gene>
<evidence type="ECO:0000259" key="1">
    <source>
        <dbReference type="PROSITE" id="PS50943"/>
    </source>
</evidence>
<dbReference type="EMBL" id="OENF01000039">
    <property type="protein sequence ID" value="SOS75572.1"/>
    <property type="molecule type" value="Genomic_DNA"/>
</dbReference>
<dbReference type="OrthoDB" id="4762426at2"/>
<dbReference type="AlphaFoldDB" id="A0A2H1YJ88"/>
<organism evidence="2 3">
    <name type="scientific">Tenacibaculum piscium</name>
    <dbReference type="NCBI Taxonomy" id="1458515"/>
    <lineage>
        <taxon>Bacteria</taxon>
        <taxon>Pseudomonadati</taxon>
        <taxon>Bacteroidota</taxon>
        <taxon>Flavobacteriia</taxon>
        <taxon>Flavobacteriales</taxon>
        <taxon>Flavobacteriaceae</taxon>
        <taxon>Tenacibaculum</taxon>
    </lineage>
</organism>
<dbReference type="Proteomes" id="UP000234211">
    <property type="component" value="Unassembled WGS sequence"/>
</dbReference>